<dbReference type="PROSITE" id="PS50109">
    <property type="entry name" value="HIS_KIN"/>
    <property type="match status" value="1"/>
</dbReference>
<gene>
    <name evidence="10" type="ORF">DFR50_12593</name>
</gene>
<dbReference type="PANTHER" id="PTHR43047">
    <property type="entry name" value="TWO-COMPONENT HISTIDINE PROTEIN KINASE"/>
    <property type="match status" value="1"/>
</dbReference>
<dbReference type="InterPro" id="IPR036097">
    <property type="entry name" value="HisK_dim/P_sf"/>
</dbReference>
<dbReference type="InterPro" id="IPR003661">
    <property type="entry name" value="HisK_dim/P_dom"/>
</dbReference>
<dbReference type="EMBL" id="QNRK01000025">
    <property type="protein sequence ID" value="RBP08611.1"/>
    <property type="molecule type" value="Genomic_DNA"/>
</dbReference>
<feature type="domain" description="Histidine kinase" evidence="8">
    <location>
        <begin position="94"/>
        <end position="306"/>
    </location>
</feature>
<dbReference type="InterPro" id="IPR005467">
    <property type="entry name" value="His_kinase_dom"/>
</dbReference>
<dbReference type="Pfam" id="PF00512">
    <property type="entry name" value="HisKA"/>
    <property type="match status" value="1"/>
</dbReference>
<feature type="coiled-coil region" evidence="7">
    <location>
        <begin position="1"/>
        <end position="28"/>
    </location>
</feature>
<evidence type="ECO:0000256" key="4">
    <source>
        <dbReference type="ARBA" id="ARBA00022679"/>
    </source>
</evidence>
<dbReference type="GO" id="GO:0009927">
    <property type="term" value="F:histidine phosphotransfer kinase activity"/>
    <property type="evidence" value="ECO:0007669"/>
    <property type="project" value="TreeGrafter"/>
</dbReference>
<keyword evidence="3 6" id="KW-0597">Phosphoprotein</keyword>
<keyword evidence="7" id="KW-0175">Coiled coil</keyword>
<dbReference type="RefSeq" id="WP_113891193.1">
    <property type="nucleotide sequence ID" value="NZ_QNRK01000025.1"/>
</dbReference>
<dbReference type="EC" id="2.7.13.3" evidence="2"/>
<keyword evidence="4" id="KW-0808">Transferase</keyword>
<evidence type="ECO:0000256" key="7">
    <source>
        <dbReference type="SAM" id="Coils"/>
    </source>
</evidence>
<dbReference type="SMART" id="SM00388">
    <property type="entry name" value="HisKA"/>
    <property type="match status" value="1"/>
</dbReference>
<evidence type="ECO:0000256" key="5">
    <source>
        <dbReference type="ARBA" id="ARBA00022777"/>
    </source>
</evidence>
<dbReference type="SUPFAM" id="SSF55874">
    <property type="entry name" value="ATPase domain of HSP90 chaperone/DNA topoisomerase II/histidine kinase"/>
    <property type="match status" value="1"/>
</dbReference>
<dbReference type="InterPro" id="IPR003594">
    <property type="entry name" value="HATPase_dom"/>
</dbReference>
<dbReference type="FunFam" id="3.30.565.10:FF:000049">
    <property type="entry name" value="Two-component sensor histidine kinase"/>
    <property type="match status" value="1"/>
</dbReference>
<dbReference type="Gene3D" id="3.40.50.2300">
    <property type="match status" value="1"/>
</dbReference>
<evidence type="ECO:0000259" key="9">
    <source>
        <dbReference type="PROSITE" id="PS50110"/>
    </source>
</evidence>
<feature type="modified residue" description="4-aspartylphosphate" evidence="6">
    <location>
        <position position="380"/>
    </location>
</feature>
<reference evidence="10 11" key="1">
    <citation type="submission" date="2018-06" db="EMBL/GenBank/DDBJ databases">
        <title>Genomic Encyclopedia of Type Strains, Phase IV (KMG-IV): sequencing the most valuable type-strain genomes for metagenomic binning, comparative biology and taxonomic classification.</title>
        <authorList>
            <person name="Goeker M."/>
        </authorList>
    </citation>
    <scope>NUCLEOTIDE SEQUENCE [LARGE SCALE GENOMIC DNA]</scope>
    <source>
        <strain evidence="10 11">DSM 24875</strain>
    </source>
</reference>
<evidence type="ECO:0000256" key="6">
    <source>
        <dbReference type="PROSITE-ProRule" id="PRU00169"/>
    </source>
</evidence>
<dbReference type="GO" id="GO:0005886">
    <property type="term" value="C:plasma membrane"/>
    <property type="evidence" value="ECO:0007669"/>
    <property type="project" value="TreeGrafter"/>
</dbReference>
<dbReference type="GO" id="GO:0000155">
    <property type="term" value="F:phosphorelay sensor kinase activity"/>
    <property type="evidence" value="ECO:0007669"/>
    <property type="project" value="InterPro"/>
</dbReference>
<dbReference type="PRINTS" id="PR00344">
    <property type="entry name" value="BCTRLSENSOR"/>
</dbReference>
<organism evidence="10 11">
    <name type="scientific">Roseiarcus fermentans</name>
    <dbReference type="NCBI Taxonomy" id="1473586"/>
    <lineage>
        <taxon>Bacteria</taxon>
        <taxon>Pseudomonadati</taxon>
        <taxon>Pseudomonadota</taxon>
        <taxon>Alphaproteobacteria</taxon>
        <taxon>Hyphomicrobiales</taxon>
        <taxon>Roseiarcaceae</taxon>
        <taxon>Roseiarcus</taxon>
    </lineage>
</organism>
<dbReference type="Pfam" id="PF02518">
    <property type="entry name" value="HATPase_c"/>
    <property type="match status" value="1"/>
</dbReference>
<dbReference type="Gene3D" id="3.30.565.10">
    <property type="entry name" value="Histidine kinase-like ATPase, C-terminal domain"/>
    <property type="match status" value="1"/>
</dbReference>
<dbReference type="SMART" id="SM00387">
    <property type="entry name" value="HATPase_c"/>
    <property type="match status" value="1"/>
</dbReference>
<dbReference type="InterPro" id="IPR011006">
    <property type="entry name" value="CheY-like_superfamily"/>
</dbReference>
<evidence type="ECO:0000256" key="3">
    <source>
        <dbReference type="ARBA" id="ARBA00022553"/>
    </source>
</evidence>
<dbReference type="SUPFAM" id="SSF47384">
    <property type="entry name" value="Homodimeric domain of signal transducing histidine kinase"/>
    <property type="match status" value="1"/>
</dbReference>
<comment type="catalytic activity">
    <reaction evidence="1">
        <text>ATP + protein L-histidine = ADP + protein N-phospho-L-histidine.</text>
        <dbReference type="EC" id="2.7.13.3"/>
    </reaction>
</comment>
<protein>
    <recommendedName>
        <fullName evidence="2">histidine kinase</fullName>
        <ecNumber evidence="2">2.7.13.3</ecNumber>
    </recommendedName>
</protein>
<dbReference type="SUPFAM" id="SSF52172">
    <property type="entry name" value="CheY-like"/>
    <property type="match status" value="1"/>
</dbReference>
<evidence type="ECO:0000313" key="10">
    <source>
        <dbReference type="EMBL" id="RBP08611.1"/>
    </source>
</evidence>
<keyword evidence="5 10" id="KW-0418">Kinase</keyword>
<comment type="caution">
    <text evidence="10">The sequence shown here is derived from an EMBL/GenBank/DDBJ whole genome shotgun (WGS) entry which is preliminary data.</text>
</comment>
<keyword evidence="11" id="KW-1185">Reference proteome</keyword>
<dbReference type="PANTHER" id="PTHR43047:SF9">
    <property type="entry name" value="HISTIDINE KINASE"/>
    <property type="match status" value="1"/>
</dbReference>
<proteinExistence type="predicted"/>
<dbReference type="InterPro" id="IPR036890">
    <property type="entry name" value="HATPase_C_sf"/>
</dbReference>
<dbReference type="Proteomes" id="UP000253529">
    <property type="component" value="Unassembled WGS sequence"/>
</dbReference>
<feature type="domain" description="Response regulatory" evidence="9">
    <location>
        <begin position="331"/>
        <end position="446"/>
    </location>
</feature>
<dbReference type="InterPro" id="IPR004358">
    <property type="entry name" value="Sig_transdc_His_kin-like_C"/>
</dbReference>
<dbReference type="Pfam" id="PF00072">
    <property type="entry name" value="Response_reg"/>
    <property type="match status" value="1"/>
</dbReference>
<dbReference type="Gene3D" id="1.10.287.130">
    <property type="match status" value="1"/>
</dbReference>
<accession>A0A366F1U7</accession>
<dbReference type="OrthoDB" id="9764438at2"/>
<evidence type="ECO:0000256" key="1">
    <source>
        <dbReference type="ARBA" id="ARBA00000085"/>
    </source>
</evidence>
<dbReference type="SMART" id="SM00448">
    <property type="entry name" value="REC"/>
    <property type="match status" value="1"/>
</dbReference>
<dbReference type="InterPro" id="IPR001789">
    <property type="entry name" value="Sig_transdc_resp-reg_receiver"/>
</dbReference>
<dbReference type="PROSITE" id="PS50110">
    <property type="entry name" value="RESPONSE_REGULATORY"/>
    <property type="match status" value="1"/>
</dbReference>
<name>A0A366F1U7_9HYPH</name>
<dbReference type="AlphaFoldDB" id="A0A366F1U7"/>
<evidence type="ECO:0000259" key="8">
    <source>
        <dbReference type="PROSITE" id="PS50109"/>
    </source>
</evidence>
<evidence type="ECO:0000313" key="11">
    <source>
        <dbReference type="Proteomes" id="UP000253529"/>
    </source>
</evidence>
<sequence length="451" mass="48553">MTAVVDEVEELRREVAKLKKINAKLISRVERSYDQQPSAYALFETAIALDNQVRLRTQEVQQALRSIERVNGDLLRAKEQAEAANLLKSSVLTSISHDLLQPLNAARLALSTLGGYDMGREQAGLIDQADRSLATLEELLRTLLDLSKLDAGVMTPDLRAFPIDALLASVVKEQARTAEKRGLKLAHFGAGRWVTSDPLLLRRVVQNLLANGLRYTRRGGVLVGGRARGDRWTVEVWDTGPGIPEARRDAIFQEFQRGEAGEQGGQGFGLGLAIVRRLALALDHPIGLRSTVGKGSMFSIALPLAEPAKAEPAPPLAGASPTARGPLRDARVLVIENDAAVLAAMSALLSRWGCDVTVAPSGDEAAEIAALRPPQAIIADLHLDHFERGATAVAKVRRAVGAATPAMLVTADHSDTAAREAEEAEMTLLRKPVRPAELRSLLSWLLSQPGA</sequence>
<evidence type="ECO:0000256" key="2">
    <source>
        <dbReference type="ARBA" id="ARBA00012438"/>
    </source>
</evidence>